<organism evidence="1 2">
    <name type="scientific">Hungatella hominis</name>
    <dbReference type="NCBI Taxonomy" id="2763050"/>
    <lineage>
        <taxon>Bacteria</taxon>
        <taxon>Bacillati</taxon>
        <taxon>Bacillota</taxon>
        <taxon>Clostridia</taxon>
        <taxon>Lachnospirales</taxon>
        <taxon>Lachnospiraceae</taxon>
        <taxon>Hungatella</taxon>
    </lineage>
</organism>
<name>A0ABR7H7M3_9FIRM</name>
<dbReference type="EMBL" id="JACOPB010000006">
    <property type="protein sequence ID" value="MBC5709172.1"/>
    <property type="molecule type" value="Genomic_DNA"/>
</dbReference>
<comment type="caution">
    <text evidence="1">The sequence shown here is derived from an EMBL/GenBank/DDBJ whole genome shotgun (WGS) entry which is preliminary data.</text>
</comment>
<reference evidence="1 2" key="1">
    <citation type="submission" date="2020-08" db="EMBL/GenBank/DDBJ databases">
        <title>Genome public.</title>
        <authorList>
            <person name="Liu C."/>
            <person name="Sun Q."/>
        </authorList>
    </citation>
    <scope>NUCLEOTIDE SEQUENCE [LARGE SCALE GENOMIC DNA]</scope>
    <source>
        <strain evidence="1 2">NSJ-66</strain>
    </source>
</reference>
<dbReference type="Proteomes" id="UP000634672">
    <property type="component" value="Unassembled WGS sequence"/>
</dbReference>
<protein>
    <recommendedName>
        <fullName evidence="3">Phage protein</fullName>
    </recommendedName>
</protein>
<accession>A0ABR7H7M3</accession>
<evidence type="ECO:0000313" key="2">
    <source>
        <dbReference type="Proteomes" id="UP000634672"/>
    </source>
</evidence>
<gene>
    <name evidence="1" type="ORF">H8S75_14535</name>
</gene>
<proteinExistence type="predicted"/>
<keyword evidence="2" id="KW-1185">Reference proteome</keyword>
<evidence type="ECO:0000313" key="1">
    <source>
        <dbReference type="EMBL" id="MBC5709172.1"/>
    </source>
</evidence>
<sequence length="80" mass="8764">MKNTLTDLNNHLFAEMERLGEEGLKGDELDKEIERAKAITCVASQIIANGSLALRAEQFKSDVISATEAQVPAFLEARSD</sequence>
<evidence type="ECO:0008006" key="3">
    <source>
        <dbReference type="Google" id="ProtNLM"/>
    </source>
</evidence>